<dbReference type="GO" id="GO:0051087">
    <property type="term" value="F:protein-folding chaperone binding"/>
    <property type="evidence" value="ECO:0007669"/>
    <property type="project" value="InterPro"/>
</dbReference>
<accession>G3AQ26</accession>
<dbReference type="OMA" id="YNYFEEM"/>
<dbReference type="SUPFAM" id="SSF63491">
    <property type="entry name" value="BAG domain"/>
    <property type="match status" value="1"/>
</dbReference>
<dbReference type="InterPro" id="IPR003103">
    <property type="entry name" value="BAG_domain"/>
</dbReference>
<dbReference type="STRING" id="619300.G3AQ26"/>
<feature type="compositionally biased region" description="Basic residues" evidence="1">
    <location>
        <begin position="96"/>
        <end position="110"/>
    </location>
</feature>
<feature type="region of interest" description="Disordered" evidence="1">
    <location>
        <begin position="91"/>
        <end position="110"/>
    </location>
</feature>
<feature type="transmembrane region" description="Helical" evidence="2">
    <location>
        <begin position="67"/>
        <end position="87"/>
    </location>
</feature>
<dbReference type="Pfam" id="PF02179">
    <property type="entry name" value="BAG"/>
    <property type="match status" value="1"/>
</dbReference>
<dbReference type="InterPro" id="IPR036533">
    <property type="entry name" value="BAG_dom_sf"/>
</dbReference>
<dbReference type="RefSeq" id="XP_007375623.1">
    <property type="nucleotide sequence ID" value="XM_007375561.1"/>
</dbReference>
<keyword evidence="5" id="KW-1185">Reference proteome</keyword>
<keyword evidence="2" id="KW-0812">Transmembrane</keyword>
<organism evidence="5">
    <name type="scientific">Spathaspora passalidarum (strain NRRL Y-27907 / 11-Y1)</name>
    <dbReference type="NCBI Taxonomy" id="619300"/>
    <lineage>
        <taxon>Eukaryota</taxon>
        <taxon>Fungi</taxon>
        <taxon>Dikarya</taxon>
        <taxon>Ascomycota</taxon>
        <taxon>Saccharomycotina</taxon>
        <taxon>Pichiomycetes</taxon>
        <taxon>Debaryomycetaceae</taxon>
        <taxon>Spathaspora</taxon>
    </lineage>
</organism>
<dbReference type="eggNOG" id="ENOG502S9TU">
    <property type="taxonomic scope" value="Eukaryota"/>
</dbReference>
<proteinExistence type="predicted"/>
<evidence type="ECO:0000259" key="3">
    <source>
        <dbReference type="PROSITE" id="PS51035"/>
    </source>
</evidence>
<dbReference type="SMART" id="SM00264">
    <property type="entry name" value="BAG"/>
    <property type="match status" value="1"/>
</dbReference>
<dbReference type="KEGG" id="spaa:SPAPADRAFT_61426"/>
<reference evidence="4 5" key="1">
    <citation type="journal article" date="2011" name="Proc. Natl. Acad. Sci. U.S.A.">
        <title>Comparative genomics of xylose-fermenting fungi for enhanced biofuel production.</title>
        <authorList>
            <person name="Wohlbach D.J."/>
            <person name="Kuo A."/>
            <person name="Sato T.K."/>
            <person name="Potts K.M."/>
            <person name="Salamov A.A."/>
            <person name="LaButti K.M."/>
            <person name="Sun H."/>
            <person name="Clum A."/>
            <person name="Pangilinan J.L."/>
            <person name="Lindquist E.A."/>
            <person name="Lucas S."/>
            <person name="Lapidus A."/>
            <person name="Jin M."/>
            <person name="Gunawan C."/>
            <person name="Balan V."/>
            <person name="Dale B.E."/>
            <person name="Jeffries T.W."/>
            <person name="Zinkel R."/>
            <person name="Barry K.W."/>
            <person name="Grigoriev I.V."/>
            <person name="Gasch A.P."/>
        </authorList>
    </citation>
    <scope>NUCLEOTIDE SEQUENCE [LARGE SCALE GENOMIC DNA]</scope>
    <source>
        <strain evidence="5">NRRL Y-27907 / 11-Y1</strain>
    </source>
</reference>
<evidence type="ECO:0000313" key="4">
    <source>
        <dbReference type="EMBL" id="EGW32347.1"/>
    </source>
</evidence>
<dbReference type="OrthoDB" id="417450at2759"/>
<feature type="domain" description="BAG" evidence="3">
    <location>
        <begin position="144"/>
        <end position="199"/>
    </location>
</feature>
<name>G3AQ26_SPAPN</name>
<evidence type="ECO:0000313" key="5">
    <source>
        <dbReference type="Proteomes" id="UP000000709"/>
    </source>
</evidence>
<evidence type="ECO:0000256" key="2">
    <source>
        <dbReference type="SAM" id="Phobius"/>
    </source>
</evidence>
<dbReference type="Proteomes" id="UP000000709">
    <property type="component" value="Unassembled WGS sequence"/>
</dbReference>
<dbReference type="HOGENOM" id="CLU_1372014_0_0_1"/>
<sequence>MDQVHAQLNKLCSQIPSQGELLDLANSLKQQAEVNYHQYVVPQLEHLRNTSVEDVISEFKELKVSSVTVSITLITLSTFFVFGKLLLGSGDDKKDKKSKKKGKPKKKLSKAQKANREIQGILDFVESEYVPAIDTYLDTYKTLKPEEVEAKYNYFEEMLLKELMKLDAVDVSGNEILRENRKKVIKFIQDHHKRLDNFKKEANF</sequence>
<dbReference type="Gene3D" id="1.20.58.120">
    <property type="entry name" value="BAG domain"/>
    <property type="match status" value="1"/>
</dbReference>
<evidence type="ECO:0000256" key="1">
    <source>
        <dbReference type="SAM" id="MobiDB-lite"/>
    </source>
</evidence>
<dbReference type="AlphaFoldDB" id="G3AQ26"/>
<keyword evidence="2" id="KW-0472">Membrane</keyword>
<gene>
    <name evidence="4" type="ORF">SPAPADRAFT_61426</name>
</gene>
<keyword evidence="2" id="KW-1133">Transmembrane helix</keyword>
<dbReference type="InParanoid" id="G3AQ26"/>
<dbReference type="EMBL" id="GL996502">
    <property type="protein sequence ID" value="EGW32347.1"/>
    <property type="molecule type" value="Genomic_DNA"/>
</dbReference>
<dbReference type="PROSITE" id="PS51035">
    <property type="entry name" value="BAG"/>
    <property type="match status" value="1"/>
</dbReference>
<protein>
    <recommendedName>
        <fullName evidence="3">BAG domain-containing protein</fullName>
    </recommendedName>
</protein>
<dbReference type="GeneID" id="18873888"/>